<feature type="compositionally biased region" description="Basic and acidic residues" evidence="7">
    <location>
        <begin position="131"/>
        <end position="140"/>
    </location>
</feature>
<evidence type="ECO:0000259" key="8">
    <source>
        <dbReference type="PROSITE" id="PS51980"/>
    </source>
</evidence>
<dbReference type="InterPro" id="IPR042065">
    <property type="entry name" value="E3_ELL-like"/>
</dbReference>
<dbReference type="GO" id="GO:0000987">
    <property type="term" value="F:cis-regulatory region sequence-specific DNA binding"/>
    <property type="evidence" value="ECO:0007669"/>
    <property type="project" value="TreeGrafter"/>
</dbReference>
<organism evidence="9 10">
    <name type="scientific">Collichthys lucidus</name>
    <name type="common">Big head croaker</name>
    <name type="synonym">Sciaena lucida</name>
    <dbReference type="NCBI Taxonomy" id="240159"/>
    <lineage>
        <taxon>Eukaryota</taxon>
        <taxon>Metazoa</taxon>
        <taxon>Chordata</taxon>
        <taxon>Craniata</taxon>
        <taxon>Vertebrata</taxon>
        <taxon>Euteleostomi</taxon>
        <taxon>Actinopterygii</taxon>
        <taxon>Neopterygii</taxon>
        <taxon>Teleostei</taxon>
        <taxon>Neoteleostei</taxon>
        <taxon>Acanthomorphata</taxon>
        <taxon>Eupercaria</taxon>
        <taxon>Sciaenidae</taxon>
        <taxon>Collichthys</taxon>
    </lineage>
</organism>
<dbReference type="InterPro" id="IPR010844">
    <property type="entry name" value="Occludin_ELL"/>
</dbReference>
<sequence>MLQPQRDDGGGLVKMAALSEDGRYGLNCGQQSADRVTVLHVKLTETALRAIESHQKCTCIKIPKTDSSSGTFHNFDFYLSNVGKDNPQGSFECIHHSGASHLALLATVQDKVTVCATNDSYQVTRERMTQAAEDTREHGTKVIKPGGQYRGKQVHIRKPALSAPEVVPERKRSTPINPANTIRKCLSNNPVSQRPFRDRIIHLLALRSYKKLEVLARLQRDGINQKDRNSLGTTLQQVANLNPKDNTYSLKDFIYRDVQRDWPGYSEDEKSQVDRILARKLGLPTETLSSSSSPKDGVPTSPQKRQPDFDFIDPLAPKKARISHLSNRGPAASSSSSDRREDECSPSSKRSSLPSNATSGPPTHLPISSHPPAPSHQQPSPASNSNSPSTPEGCGTQDLPMDQSSSCRDPSPSPFSSDRALQDRYRHPVPVPTPAASPSPPPPPPPPPCTSLTVTSTVITSPPLSSSTNKKFKKKSKKHKEKDREREKGKRTERGSRSPSNVAEQAEETRRAKKRRSAEESREVIDKNPQKAQDSSDKEKPVQSTEFSSTIDMPDYVVHLFKQNIENLDTETQQKNRCVQPGSTCRWCPWTSGKATRTISMQEYDEYRLLHARVENITRRFTQLDAQCRKLTPGTKEYQRSPNYHEDKQRCEYLHNKLAHIKRLIADYDQRRAQAWC</sequence>
<dbReference type="PROSITE" id="PS51980">
    <property type="entry name" value="OCEL"/>
    <property type="match status" value="1"/>
</dbReference>
<dbReference type="SUPFAM" id="SSF144292">
    <property type="entry name" value="occludin/ELL-like"/>
    <property type="match status" value="1"/>
</dbReference>
<dbReference type="AlphaFoldDB" id="A0A4U5UAK0"/>
<feature type="compositionally biased region" description="Low complexity" evidence="7">
    <location>
        <begin position="402"/>
        <end position="418"/>
    </location>
</feature>
<feature type="domain" description="OCEL" evidence="8">
    <location>
        <begin position="578"/>
        <end position="673"/>
    </location>
</feature>
<dbReference type="Pfam" id="PF10390">
    <property type="entry name" value="ELL"/>
    <property type="match status" value="1"/>
</dbReference>
<dbReference type="InterPro" id="IPR019464">
    <property type="entry name" value="ELL_N"/>
</dbReference>
<dbReference type="PANTHER" id="PTHR23288:SF8">
    <property type="entry name" value="RNA POLYMERASE II ELONGATION FACTOR ELL2"/>
    <property type="match status" value="1"/>
</dbReference>
<evidence type="ECO:0000256" key="3">
    <source>
        <dbReference type="ARBA" id="ARBA00023015"/>
    </source>
</evidence>
<feature type="compositionally biased region" description="Low complexity" evidence="7">
    <location>
        <begin position="375"/>
        <end position="389"/>
    </location>
</feature>
<reference evidence="9 10" key="1">
    <citation type="submission" date="2019-01" db="EMBL/GenBank/DDBJ databases">
        <title>Genome Assembly of Collichthys lucidus.</title>
        <authorList>
            <person name="Cai M."/>
            <person name="Xiao S."/>
        </authorList>
    </citation>
    <scope>NUCLEOTIDE SEQUENCE [LARGE SCALE GENOMIC DNA]</scope>
    <source>
        <strain evidence="9">JT15FE1705JMU</strain>
        <tissue evidence="9">Muscle</tissue>
    </source>
</reference>
<dbReference type="PANTHER" id="PTHR23288">
    <property type="entry name" value="OCCLUDIN AND RNA POLYMERASE II ELONGATION FACTOR ELL"/>
    <property type="match status" value="1"/>
</dbReference>
<dbReference type="SUPFAM" id="SSF46785">
    <property type="entry name" value="Winged helix' DNA-binding domain"/>
    <property type="match status" value="1"/>
</dbReference>
<evidence type="ECO:0000256" key="6">
    <source>
        <dbReference type="PROSITE-ProRule" id="PRU01324"/>
    </source>
</evidence>
<keyword evidence="5" id="KW-0539">Nucleus</keyword>
<feature type="compositionally biased region" description="Pro residues" evidence="7">
    <location>
        <begin position="429"/>
        <end position="449"/>
    </location>
</feature>
<dbReference type="InterPro" id="IPR031176">
    <property type="entry name" value="ELL/occludin"/>
</dbReference>
<name>A0A4U5UAK0_COLLU</name>
<keyword evidence="4" id="KW-0804">Transcription</keyword>
<evidence type="ECO:0000313" key="10">
    <source>
        <dbReference type="Proteomes" id="UP000298787"/>
    </source>
</evidence>
<feature type="region of interest" description="Disordered" evidence="7">
    <location>
        <begin position="131"/>
        <end position="151"/>
    </location>
</feature>
<feature type="region of interest" description="Disordered" evidence="7">
    <location>
        <begin position="284"/>
        <end position="548"/>
    </location>
</feature>
<feature type="compositionally biased region" description="Basic and acidic residues" evidence="7">
    <location>
        <begin position="517"/>
        <end position="541"/>
    </location>
</feature>
<keyword evidence="10" id="KW-1185">Reference proteome</keyword>
<accession>A0A4U5UAK0</accession>
<dbReference type="EMBL" id="CM014082">
    <property type="protein sequence ID" value="TKS70921.1"/>
    <property type="molecule type" value="Genomic_DNA"/>
</dbReference>
<evidence type="ECO:0000256" key="7">
    <source>
        <dbReference type="SAM" id="MobiDB-lite"/>
    </source>
</evidence>
<keyword evidence="9" id="KW-0251">Elongation factor</keyword>
<evidence type="ECO:0000313" key="9">
    <source>
        <dbReference type="EMBL" id="TKS70921.1"/>
    </source>
</evidence>
<dbReference type="GO" id="GO:0006368">
    <property type="term" value="P:transcription elongation by RNA polymerase II"/>
    <property type="evidence" value="ECO:0007669"/>
    <property type="project" value="InterPro"/>
</dbReference>
<dbReference type="Pfam" id="PF07303">
    <property type="entry name" value="Occludin_ELL"/>
    <property type="match status" value="1"/>
</dbReference>
<feature type="compositionally biased region" description="Low complexity" evidence="7">
    <location>
        <begin position="450"/>
        <end position="468"/>
    </location>
</feature>
<evidence type="ECO:0000256" key="4">
    <source>
        <dbReference type="ARBA" id="ARBA00023163"/>
    </source>
</evidence>
<dbReference type="Proteomes" id="UP000298787">
    <property type="component" value="Chromosome 5"/>
</dbReference>
<evidence type="ECO:0000256" key="1">
    <source>
        <dbReference type="ARBA" id="ARBA00004123"/>
    </source>
</evidence>
<dbReference type="STRING" id="240159.A0A4U5UAK0"/>
<keyword evidence="3" id="KW-0805">Transcription regulation</keyword>
<dbReference type="Gene3D" id="6.10.140.340">
    <property type="match status" value="1"/>
</dbReference>
<feature type="compositionally biased region" description="Low complexity" evidence="7">
    <location>
        <begin position="345"/>
        <end position="355"/>
    </location>
</feature>
<evidence type="ECO:0000256" key="5">
    <source>
        <dbReference type="ARBA" id="ARBA00023242"/>
    </source>
</evidence>
<dbReference type="Gene3D" id="1.10.10.2670">
    <property type="entry name" value="E3 ubiquitin-protein ligase"/>
    <property type="match status" value="1"/>
</dbReference>
<feature type="compositionally biased region" description="Basic residues" evidence="7">
    <location>
        <begin position="470"/>
        <end position="481"/>
    </location>
</feature>
<protein>
    <submittedName>
        <fullName evidence="9">RNA polymerase II elongation factor ELL2</fullName>
    </submittedName>
</protein>
<comment type="similarity">
    <text evidence="2 6">Belongs to the ELL/occludin family.</text>
</comment>
<keyword evidence="9" id="KW-0648">Protein biosynthesis</keyword>
<dbReference type="GO" id="GO:0032968">
    <property type="term" value="P:positive regulation of transcription elongation by RNA polymerase II"/>
    <property type="evidence" value="ECO:0007669"/>
    <property type="project" value="TreeGrafter"/>
</dbReference>
<gene>
    <name evidence="9" type="ORF">D9C73_005630</name>
</gene>
<feature type="compositionally biased region" description="Basic and acidic residues" evidence="7">
    <location>
        <begin position="482"/>
        <end position="496"/>
    </location>
</feature>
<comment type="subcellular location">
    <subcellularLocation>
        <location evidence="1">Nucleus</location>
    </subcellularLocation>
</comment>
<dbReference type="GO" id="GO:0042795">
    <property type="term" value="P:snRNA transcription by RNA polymerase II"/>
    <property type="evidence" value="ECO:0007669"/>
    <property type="project" value="TreeGrafter"/>
</dbReference>
<dbReference type="InterPro" id="IPR036390">
    <property type="entry name" value="WH_DNA-bd_sf"/>
</dbReference>
<dbReference type="GO" id="GO:0008023">
    <property type="term" value="C:transcription elongation factor complex"/>
    <property type="evidence" value="ECO:0007669"/>
    <property type="project" value="InterPro"/>
</dbReference>
<dbReference type="GO" id="GO:0003746">
    <property type="term" value="F:translation elongation factor activity"/>
    <property type="evidence" value="ECO:0007669"/>
    <property type="project" value="UniProtKB-KW"/>
</dbReference>
<evidence type="ECO:0000256" key="2">
    <source>
        <dbReference type="ARBA" id="ARBA00009171"/>
    </source>
</evidence>
<proteinExistence type="inferred from homology"/>